<evidence type="ECO:0000313" key="2">
    <source>
        <dbReference type="EMBL" id="MFC4637881.1"/>
    </source>
</evidence>
<evidence type="ECO:0008006" key="4">
    <source>
        <dbReference type="Google" id="ProtNLM"/>
    </source>
</evidence>
<protein>
    <recommendedName>
        <fullName evidence="4">Ankyrin repeat domain-containing protein</fullName>
    </recommendedName>
</protein>
<dbReference type="EMBL" id="JBHSEI010000002">
    <property type="protein sequence ID" value="MFC4637881.1"/>
    <property type="molecule type" value="Genomic_DNA"/>
</dbReference>
<dbReference type="InterPro" id="IPR002110">
    <property type="entry name" value="Ankyrin_rpt"/>
</dbReference>
<dbReference type="SUPFAM" id="SSF48403">
    <property type="entry name" value="Ankyrin repeat"/>
    <property type="match status" value="1"/>
</dbReference>
<evidence type="ECO:0000256" key="1">
    <source>
        <dbReference type="PROSITE-ProRule" id="PRU00023"/>
    </source>
</evidence>
<dbReference type="InterPro" id="IPR036770">
    <property type="entry name" value="Ankyrin_rpt-contain_sf"/>
</dbReference>
<dbReference type="RefSeq" id="WP_380060908.1">
    <property type="nucleotide sequence ID" value="NZ_JBHSEI010000002.1"/>
</dbReference>
<organism evidence="2 3">
    <name type="scientific">Deinococcus hohokamensis</name>
    <dbReference type="NCBI Taxonomy" id="309883"/>
    <lineage>
        <taxon>Bacteria</taxon>
        <taxon>Thermotogati</taxon>
        <taxon>Deinococcota</taxon>
        <taxon>Deinococci</taxon>
        <taxon>Deinococcales</taxon>
        <taxon>Deinococcaceae</taxon>
        <taxon>Deinococcus</taxon>
    </lineage>
</organism>
<comment type="caution">
    <text evidence="2">The sequence shown here is derived from an EMBL/GenBank/DDBJ whole genome shotgun (WGS) entry which is preliminary data.</text>
</comment>
<dbReference type="PROSITE" id="PS50297">
    <property type="entry name" value="ANK_REP_REGION"/>
    <property type="match status" value="1"/>
</dbReference>
<accession>A0ABV9I843</accession>
<dbReference type="SMART" id="SM00248">
    <property type="entry name" value="ANK"/>
    <property type="match status" value="2"/>
</dbReference>
<evidence type="ECO:0000313" key="3">
    <source>
        <dbReference type="Proteomes" id="UP001595952"/>
    </source>
</evidence>
<gene>
    <name evidence="2" type="ORF">ACFO0D_05960</name>
</gene>
<dbReference type="PROSITE" id="PS50088">
    <property type="entry name" value="ANK_REPEAT"/>
    <property type="match status" value="1"/>
</dbReference>
<keyword evidence="1" id="KW-0040">ANK repeat</keyword>
<dbReference type="Gene3D" id="1.25.40.20">
    <property type="entry name" value="Ankyrin repeat-containing domain"/>
    <property type="match status" value="1"/>
</dbReference>
<feature type="repeat" description="ANK" evidence="1">
    <location>
        <begin position="67"/>
        <end position="99"/>
    </location>
</feature>
<sequence length="284" mass="29856">MSRIVLGAVLSALLTITGLELLPGSAALAQSSVHNNAAELIAAASIGDLKGVMAMLAAGVPVDYRRGGYTALATAVLFKREDVVRYLLTQGARLDIPATEGDLTVREFALKQGNPAMLALLGLNTQAQPVAPAPVKPVPGKPAPTPIKPAPAVPGPAMPAHGARPQPGTYSGELTGNYKGNRISFRVSGDGTRITDIKMTGYWRCAESGSLYKTQTKPVASYGEMPGIVSVNRGAFTATAKVPYLRWDFEGRFPSPTTVSGSFQVIASDCDSYRQPFNAVRTGR</sequence>
<name>A0ABV9I843_9DEIO</name>
<proteinExistence type="predicted"/>
<reference evidence="3" key="1">
    <citation type="journal article" date="2019" name="Int. J. Syst. Evol. Microbiol.">
        <title>The Global Catalogue of Microorganisms (GCM) 10K type strain sequencing project: providing services to taxonomists for standard genome sequencing and annotation.</title>
        <authorList>
            <consortium name="The Broad Institute Genomics Platform"/>
            <consortium name="The Broad Institute Genome Sequencing Center for Infectious Disease"/>
            <person name="Wu L."/>
            <person name="Ma J."/>
        </authorList>
    </citation>
    <scope>NUCLEOTIDE SEQUENCE [LARGE SCALE GENOMIC DNA]</scope>
    <source>
        <strain evidence="3">CCUG 55995</strain>
    </source>
</reference>
<keyword evidence="3" id="KW-1185">Reference proteome</keyword>
<dbReference type="Proteomes" id="UP001595952">
    <property type="component" value="Unassembled WGS sequence"/>
</dbReference>